<feature type="transmembrane region" description="Helical" evidence="2">
    <location>
        <begin position="416"/>
        <end position="440"/>
    </location>
</feature>
<dbReference type="EMBL" id="JAGTXO010000050">
    <property type="protein sequence ID" value="KAG8458577.1"/>
    <property type="molecule type" value="Genomic_DNA"/>
</dbReference>
<keyword evidence="2" id="KW-0812">Transmembrane</keyword>
<feature type="transmembrane region" description="Helical" evidence="2">
    <location>
        <begin position="587"/>
        <end position="605"/>
    </location>
</feature>
<accession>A0A8J5X8S9</accession>
<comment type="caution">
    <text evidence="3">The sequence shown here is derived from an EMBL/GenBank/DDBJ whole genome shotgun (WGS) entry which is preliminary data.</text>
</comment>
<evidence type="ECO:0000256" key="2">
    <source>
        <dbReference type="SAM" id="Phobius"/>
    </source>
</evidence>
<dbReference type="Proteomes" id="UP000751190">
    <property type="component" value="Unassembled WGS sequence"/>
</dbReference>
<protein>
    <submittedName>
        <fullName evidence="3">Uncharacterized protein</fullName>
    </submittedName>
</protein>
<reference evidence="3" key="1">
    <citation type="submission" date="2021-05" db="EMBL/GenBank/DDBJ databases">
        <title>The genome of the haptophyte Pavlova lutheri (Diacronema luteri, Pavlovales) - a model for lipid biosynthesis in eukaryotic algae.</title>
        <authorList>
            <person name="Hulatt C.J."/>
            <person name="Posewitz M.C."/>
        </authorList>
    </citation>
    <scope>NUCLEOTIDE SEQUENCE</scope>
    <source>
        <strain evidence="3">NIVA-4/92</strain>
    </source>
</reference>
<dbReference type="AlphaFoldDB" id="A0A8J5X8S9"/>
<feature type="compositionally biased region" description="Low complexity" evidence="1">
    <location>
        <begin position="245"/>
        <end position="259"/>
    </location>
</feature>
<gene>
    <name evidence="3" type="ORF">KFE25_003112</name>
</gene>
<feature type="transmembrane region" description="Helical" evidence="2">
    <location>
        <begin position="553"/>
        <end position="575"/>
    </location>
</feature>
<sequence>MLLISGLRDFADIVLAQPGLVLRKNNAFDLAAADVVYGFCFAHGIRMSVVSRNAVPLLPMQLARSFAVRTESEVLRYLANAQFLGLASLWQKLCNGQLPARCDKAWYFATFCGIEGAEFERRALGDLDERADILVYLNGFVKPYDVIAAMTVLSTTSGWFSPDAEVVVNGTAHLLLLGAEHAMDVRSVHNLLRETYHSVALLDADARRRRRFPLSMALLGSRRAATVADLPSNRAPLPPPHEQPPNEQSQPVHEPQQQQLPPPPPQQQQPQEPRAALRAVSSFRPPANARPSGVRASANVLSMLPRASSSASAVRMASATQRASSSGGGALTAWRRRRVGAPRRFVPQARVSVWWSYGAPHDAQLRPSMTRLSAATVVNMLHADRLRSADGAASHELTAELLARSVDEARVRQTVVMLRVAVITAFLCTGALAVVLTSLVPANARRRDAPAQPAEQGGLSTLARPAPIDAVVLARAQRMVLTFGFGATGNLIALCFHPSAQQRVRILASDLFGAAVVTVATAPWLATIVRLAPPLAAGAVPVGAREVSVLVEVLIALLQVLVNAACVVRGLVLFWRHRADAHKLMDATWSMLAVLYAGTSAVSLAEFIARAAGIEFSNGLSGGDAGLTFLAFLLVLASAPLFERLWPAMEVFVWRLTGGGPDMIRVLPITTDEHEGSALLAAVDAFHVMYCDEQQAAQRRIFRLIEMAGASAFNETVRALYPAVRDELARAEVAMGAGADADSDDSMDDEWQGGQ</sequence>
<feature type="transmembrane region" description="Helical" evidence="2">
    <location>
        <begin position="625"/>
        <end position="642"/>
    </location>
</feature>
<evidence type="ECO:0000256" key="1">
    <source>
        <dbReference type="SAM" id="MobiDB-lite"/>
    </source>
</evidence>
<keyword evidence="2" id="KW-1133">Transmembrane helix</keyword>
<dbReference type="InterPro" id="IPR036452">
    <property type="entry name" value="Ribo_hydro-like"/>
</dbReference>
<dbReference type="GO" id="GO:0016799">
    <property type="term" value="F:hydrolase activity, hydrolyzing N-glycosyl compounds"/>
    <property type="evidence" value="ECO:0007669"/>
    <property type="project" value="InterPro"/>
</dbReference>
<keyword evidence="4" id="KW-1185">Reference proteome</keyword>
<evidence type="ECO:0000313" key="3">
    <source>
        <dbReference type="EMBL" id="KAG8458577.1"/>
    </source>
</evidence>
<organism evidence="3 4">
    <name type="scientific">Diacronema lutheri</name>
    <name type="common">Unicellular marine alga</name>
    <name type="synonym">Monochrysis lutheri</name>
    <dbReference type="NCBI Taxonomy" id="2081491"/>
    <lineage>
        <taxon>Eukaryota</taxon>
        <taxon>Haptista</taxon>
        <taxon>Haptophyta</taxon>
        <taxon>Pavlovophyceae</taxon>
        <taxon>Pavlovales</taxon>
        <taxon>Pavlovaceae</taxon>
        <taxon>Diacronema</taxon>
    </lineage>
</organism>
<evidence type="ECO:0000313" key="4">
    <source>
        <dbReference type="Proteomes" id="UP000751190"/>
    </source>
</evidence>
<keyword evidence="2" id="KW-0472">Membrane</keyword>
<name>A0A8J5X8S9_DIALT</name>
<feature type="transmembrane region" description="Helical" evidence="2">
    <location>
        <begin position="511"/>
        <end position="533"/>
    </location>
</feature>
<proteinExistence type="predicted"/>
<dbReference type="Gene3D" id="3.90.245.10">
    <property type="entry name" value="Ribonucleoside hydrolase-like"/>
    <property type="match status" value="1"/>
</dbReference>
<feature type="region of interest" description="Disordered" evidence="1">
    <location>
        <begin position="230"/>
        <end position="277"/>
    </location>
</feature>